<dbReference type="EMBL" id="QBKG01000001">
    <property type="protein sequence ID" value="PTX08706.1"/>
    <property type="molecule type" value="Genomic_DNA"/>
</dbReference>
<reference evidence="12 13" key="1">
    <citation type="submission" date="2018-04" db="EMBL/GenBank/DDBJ databases">
        <title>Genomic Encyclopedia of Archaeal and Bacterial Type Strains, Phase II (KMG-II): from individual species to whole genera.</title>
        <authorList>
            <person name="Goeker M."/>
        </authorList>
    </citation>
    <scope>NUCLEOTIDE SEQUENCE [LARGE SCALE GENOMIC DNA]</scope>
    <source>
        <strain evidence="12 13">DSM 22902</strain>
    </source>
</reference>
<comment type="caution">
    <text evidence="12">The sequence shown here is derived from an EMBL/GenBank/DDBJ whole genome shotgun (WGS) entry which is preliminary data.</text>
</comment>
<keyword evidence="6 8" id="KW-0472">Membrane</keyword>
<evidence type="ECO:0000256" key="8">
    <source>
        <dbReference type="PROSITE-ProRule" id="PRU01360"/>
    </source>
</evidence>
<evidence type="ECO:0000256" key="1">
    <source>
        <dbReference type="ARBA" id="ARBA00004571"/>
    </source>
</evidence>
<evidence type="ECO:0000256" key="5">
    <source>
        <dbReference type="ARBA" id="ARBA00023077"/>
    </source>
</evidence>
<dbReference type="SUPFAM" id="SSF56935">
    <property type="entry name" value="Porins"/>
    <property type="match status" value="1"/>
</dbReference>
<evidence type="ECO:0000313" key="13">
    <source>
        <dbReference type="Proteomes" id="UP000243985"/>
    </source>
</evidence>
<keyword evidence="5 9" id="KW-0798">TonB box</keyword>
<evidence type="ECO:0000259" key="10">
    <source>
        <dbReference type="Pfam" id="PF00593"/>
    </source>
</evidence>
<name>A0A2T5XYU4_9FLAO</name>
<evidence type="ECO:0000256" key="3">
    <source>
        <dbReference type="ARBA" id="ARBA00022452"/>
    </source>
</evidence>
<sequence length="722" mass="81252">MCAENLSVIFMKRFILPVMVLYAAISLAQNEYPTLEKDTISLDEIVITANRIKEKKTDAVANVTVIDKKKLQQFIKIAPDMSHLIGMVEPAMSLSSNTTNNRYQNLRGRALLVLIDGIPQSTPLRATDRDIRSIDPAAVERIEIIKGATSIYGNGAIGGIMNIVTKKTPENTTFGGQTSVGASARDSFKENRGFGYRFNQQFYGNYKGFSYLVDGALNQTGSAIDGTGEYISPRYGLGDVRTYNGLLKLGYQFDKDNKVEAMYNFYQSLQHTPLVASGGKYLQRPRIGVYGAKDPAAEDEGMRYNHNAYVKFNSNNIFKHTDLELSAFTQHQYTVFDFRKHNPSAPARWEETSGQATVKGAKYGIRTQLISKVLFSNDIFTQLLYGADMLIDKTSQPLVDGRYWLPELTSYNSAPFLQTKTTFYRYYVLKAGLRYDYIDVSVPNYEVLRGRRTDPRVYVKGGDLTYNNLSPNIGLAYNQYKYFQPFISYSQGFSIFDLGRTLRAAKANVLSKINTEPVKTDNYEVGAYAELTKYVHLSGSYFYTYSKLGSDLKEEGGFWVVDRSPQKVYGFEVNADIYPTKWLTLGGSFISFEGKKKTTEDGDWDGYMSGISIPAPKASAYVRVTPTESSYLQVNYLHTGNRDRFAPNNRGVYTEGEGIVFPIDLFSLSAGYTFNKHFSLGLGVENLADKVYYTPASMLVARDAEYARGNGRYFNLNLTYRY</sequence>
<evidence type="ECO:0000256" key="7">
    <source>
        <dbReference type="ARBA" id="ARBA00023237"/>
    </source>
</evidence>
<dbReference type="Gene3D" id="2.40.170.20">
    <property type="entry name" value="TonB-dependent receptor, beta-barrel domain"/>
    <property type="match status" value="1"/>
</dbReference>
<dbReference type="Proteomes" id="UP000243985">
    <property type="component" value="Unassembled WGS sequence"/>
</dbReference>
<dbReference type="InterPro" id="IPR012910">
    <property type="entry name" value="Plug_dom"/>
</dbReference>
<dbReference type="PANTHER" id="PTHR30069:SF42">
    <property type="entry name" value="FERRIC AEROBACTIN RECEPTOR"/>
    <property type="match status" value="1"/>
</dbReference>
<dbReference type="AlphaFoldDB" id="A0A2T5XYU4"/>
<protein>
    <submittedName>
        <fullName evidence="12">Iron complex outermembrane receptor protein</fullName>
    </submittedName>
</protein>
<dbReference type="Pfam" id="PF07715">
    <property type="entry name" value="Plug"/>
    <property type="match status" value="1"/>
</dbReference>
<dbReference type="InterPro" id="IPR039426">
    <property type="entry name" value="TonB-dep_rcpt-like"/>
</dbReference>
<keyword evidence="7 8" id="KW-0998">Cell outer membrane</keyword>
<evidence type="ECO:0000256" key="9">
    <source>
        <dbReference type="RuleBase" id="RU003357"/>
    </source>
</evidence>
<comment type="subcellular location">
    <subcellularLocation>
        <location evidence="1 8">Cell outer membrane</location>
        <topology evidence="1 8">Multi-pass membrane protein</topology>
    </subcellularLocation>
</comment>
<organism evidence="12 13">
    <name type="scientific">Capnocytophaga leadbetteri</name>
    <dbReference type="NCBI Taxonomy" id="327575"/>
    <lineage>
        <taxon>Bacteria</taxon>
        <taxon>Pseudomonadati</taxon>
        <taxon>Bacteroidota</taxon>
        <taxon>Flavobacteriia</taxon>
        <taxon>Flavobacteriales</taxon>
        <taxon>Flavobacteriaceae</taxon>
        <taxon>Capnocytophaga</taxon>
    </lineage>
</organism>
<evidence type="ECO:0000256" key="6">
    <source>
        <dbReference type="ARBA" id="ARBA00023136"/>
    </source>
</evidence>
<dbReference type="GO" id="GO:0044718">
    <property type="term" value="P:siderophore transmembrane transport"/>
    <property type="evidence" value="ECO:0007669"/>
    <property type="project" value="TreeGrafter"/>
</dbReference>
<dbReference type="GO" id="GO:0015344">
    <property type="term" value="F:siderophore uptake transmembrane transporter activity"/>
    <property type="evidence" value="ECO:0007669"/>
    <property type="project" value="TreeGrafter"/>
</dbReference>
<gene>
    <name evidence="12" type="ORF">C8P65_101374</name>
</gene>
<dbReference type="InterPro" id="IPR037066">
    <property type="entry name" value="Plug_dom_sf"/>
</dbReference>
<keyword evidence="3 8" id="KW-1134">Transmembrane beta strand</keyword>
<dbReference type="PROSITE" id="PS52016">
    <property type="entry name" value="TONB_DEPENDENT_REC_3"/>
    <property type="match status" value="1"/>
</dbReference>
<dbReference type="GO" id="GO:0009279">
    <property type="term" value="C:cell outer membrane"/>
    <property type="evidence" value="ECO:0007669"/>
    <property type="project" value="UniProtKB-SubCell"/>
</dbReference>
<accession>A0A2T5XYU4</accession>
<dbReference type="InterPro" id="IPR036942">
    <property type="entry name" value="Beta-barrel_TonB_sf"/>
</dbReference>
<feature type="domain" description="TonB-dependent receptor-like beta-barrel" evidence="10">
    <location>
        <begin position="194"/>
        <end position="687"/>
    </location>
</feature>
<dbReference type="PANTHER" id="PTHR30069">
    <property type="entry name" value="TONB-DEPENDENT OUTER MEMBRANE RECEPTOR"/>
    <property type="match status" value="1"/>
</dbReference>
<keyword evidence="12" id="KW-0675">Receptor</keyword>
<keyword evidence="2 8" id="KW-0813">Transport</keyword>
<dbReference type="Pfam" id="PF00593">
    <property type="entry name" value="TonB_dep_Rec_b-barrel"/>
    <property type="match status" value="1"/>
</dbReference>
<evidence type="ECO:0000256" key="4">
    <source>
        <dbReference type="ARBA" id="ARBA00022692"/>
    </source>
</evidence>
<evidence type="ECO:0000256" key="2">
    <source>
        <dbReference type="ARBA" id="ARBA00022448"/>
    </source>
</evidence>
<evidence type="ECO:0000313" key="12">
    <source>
        <dbReference type="EMBL" id="PTX08706.1"/>
    </source>
</evidence>
<feature type="domain" description="TonB-dependent receptor plug" evidence="11">
    <location>
        <begin position="56"/>
        <end position="160"/>
    </location>
</feature>
<keyword evidence="4 8" id="KW-0812">Transmembrane</keyword>
<dbReference type="InterPro" id="IPR000531">
    <property type="entry name" value="Beta-barrel_TonB"/>
</dbReference>
<evidence type="ECO:0000259" key="11">
    <source>
        <dbReference type="Pfam" id="PF07715"/>
    </source>
</evidence>
<proteinExistence type="inferred from homology"/>
<dbReference type="Gene3D" id="2.170.130.10">
    <property type="entry name" value="TonB-dependent receptor, plug domain"/>
    <property type="match status" value="1"/>
</dbReference>
<comment type="similarity">
    <text evidence="8 9">Belongs to the TonB-dependent receptor family.</text>
</comment>
<dbReference type="CDD" id="cd01347">
    <property type="entry name" value="ligand_gated_channel"/>
    <property type="match status" value="1"/>
</dbReference>